<feature type="compositionally biased region" description="Basic and acidic residues" evidence="12">
    <location>
        <begin position="601"/>
        <end position="610"/>
    </location>
</feature>
<evidence type="ECO:0000256" key="1">
    <source>
        <dbReference type="ARBA" id="ARBA00004186"/>
    </source>
</evidence>
<gene>
    <name evidence="14" type="ORF">EMPS_00462</name>
</gene>
<dbReference type="InterPro" id="IPR027417">
    <property type="entry name" value="P-loop_NTPase"/>
</dbReference>
<accession>A0A9P3H119</accession>
<evidence type="ECO:0000256" key="4">
    <source>
        <dbReference type="ARBA" id="ARBA00022741"/>
    </source>
</evidence>
<dbReference type="InterPro" id="IPR001752">
    <property type="entry name" value="Kinesin_motor_dom"/>
</dbReference>
<evidence type="ECO:0000256" key="6">
    <source>
        <dbReference type="ARBA" id="ARBA00023054"/>
    </source>
</evidence>
<proteinExistence type="inferred from homology"/>
<dbReference type="InterPro" id="IPR036961">
    <property type="entry name" value="Kinesin_motor_dom_sf"/>
</dbReference>
<dbReference type="GO" id="GO:0008017">
    <property type="term" value="F:microtubule binding"/>
    <property type="evidence" value="ECO:0007669"/>
    <property type="project" value="InterPro"/>
</dbReference>
<feature type="compositionally biased region" description="Low complexity" evidence="12">
    <location>
        <begin position="50"/>
        <end position="63"/>
    </location>
</feature>
<feature type="compositionally biased region" description="Low complexity" evidence="12">
    <location>
        <begin position="1582"/>
        <end position="1605"/>
    </location>
</feature>
<feature type="region of interest" description="Disordered" evidence="12">
    <location>
        <begin position="47"/>
        <end position="70"/>
    </location>
</feature>
<comment type="subcellular location">
    <subcellularLocation>
        <location evidence="1">Cytoplasm</location>
        <location evidence="1">Cytoskeleton</location>
        <location evidence="1">Spindle</location>
    </subcellularLocation>
</comment>
<feature type="region of interest" description="Disordered" evidence="12">
    <location>
        <begin position="1537"/>
        <end position="1875"/>
    </location>
</feature>
<dbReference type="PRINTS" id="PR00380">
    <property type="entry name" value="KINESINHEAVY"/>
</dbReference>
<feature type="coiled-coil region" evidence="11">
    <location>
        <begin position="387"/>
        <end position="414"/>
    </location>
</feature>
<dbReference type="SUPFAM" id="SSF52540">
    <property type="entry name" value="P-loop containing nucleoside triphosphate hydrolases"/>
    <property type="match status" value="1"/>
</dbReference>
<keyword evidence="3" id="KW-0493">Microtubule</keyword>
<dbReference type="Pfam" id="PF00225">
    <property type="entry name" value="Kinesin"/>
    <property type="match status" value="1"/>
</dbReference>
<comment type="similarity">
    <text evidence="9">Belongs to the TRAFAC class myosin-kinesin ATPase superfamily. Kinesin family. KIN-12 subfamily.</text>
</comment>
<dbReference type="SMART" id="SM00129">
    <property type="entry name" value="KISc"/>
    <property type="match status" value="1"/>
</dbReference>
<feature type="compositionally biased region" description="Polar residues" evidence="12">
    <location>
        <begin position="1782"/>
        <end position="1796"/>
    </location>
</feature>
<keyword evidence="15" id="KW-1185">Reference proteome</keyword>
<protein>
    <submittedName>
        <fullName evidence="14">Kinesin family member 15</fullName>
    </submittedName>
</protein>
<keyword evidence="8" id="KW-0206">Cytoskeleton</keyword>
<reference evidence="14" key="2">
    <citation type="journal article" date="2022" name="Microbiol. Resour. Announc.">
        <title>Whole-Genome Sequence of Entomortierella parvispora E1425, a Mucoromycotan Fungus Associated with Burkholderiaceae-Related Endosymbiotic Bacteria.</title>
        <authorList>
            <person name="Herlambang A."/>
            <person name="Guo Y."/>
            <person name="Takashima Y."/>
            <person name="Narisawa K."/>
            <person name="Ohta H."/>
            <person name="Nishizawa T."/>
        </authorList>
    </citation>
    <scope>NUCLEOTIDE SEQUENCE</scope>
    <source>
        <strain evidence="14">E1425</strain>
    </source>
</reference>
<feature type="domain" description="Kinesin motor" evidence="13">
    <location>
        <begin position="26"/>
        <end position="380"/>
    </location>
</feature>
<evidence type="ECO:0000256" key="5">
    <source>
        <dbReference type="ARBA" id="ARBA00022840"/>
    </source>
</evidence>
<dbReference type="GO" id="GO:0007018">
    <property type="term" value="P:microtubule-based movement"/>
    <property type="evidence" value="ECO:0007669"/>
    <property type="project" value="InterPro"/>
</dbReference>
<evidence type="ECO:0000256" key="11">
    <source>
        <dbReference type="SAM" id="Coils"/>
    </source>
</evidence>
<keyword evidence="2" id="KW-0963">Cytoplasm</keyword>
<feature type="compositionally biased region" description="Polar residues" evidence="12">
    <location>
        <begin position="1824"/>
        <end position="1837"/>
    </location>
</feature>
<dbReference type="GO" id="GO:0005874">
    <property type="term" value="C:microtubule"/>
    <property type="evidence" value="ECO:0007669"/>
    <property type="project" value="UniProtKB-KW"/>
</dbReference>
<evidence type="ECO:0000256" key="2">
    <source>
        <dbReference type="ARBA" id="ARBA00022490"/>
    </source>
</evidence>
<feature type="compositionally biased region" description="Low complexity" evidence="12">
    <location>
        <begin position="1538"/>
        <end position="1554"/>
    </location>
</feature>
<keyword evidence="7 10" id="KW-0505">Motor protein</keyword>
<dbReference type="FunFam" id="3.40.850.10:FF:000034">
    <property type="entry name" value="Kinesin family member 15"/>
    <property type="match status" value="1"/>
</dbReference>
<evidence type="ECO:0000256" key="9">
    <source>
        <dbReference type="ARBA" id="ARBA00034488"/>
    </source>
</evidence>
<evidence type="ECO:0000259" key="13">
    <source>
        <dbReference type="PROSITE" id="PS50067"/>
    </source>
</evidence>
<dbReference type="PANTHER" id="PTHR37739:SF8">
    <property type="entry name" value="KINESIN-LIKE PROTEIN KIN-12D"/>
    <property type="match status" value="1"/>
</dbReference>
<evidence type="ECO:0000313" key="15">
    <source>
        <dbReference type="Proteomes" id="UP000827284"/>
    </source>
</evidence>
<dbReference type="GO" id="GO:0005819">
    <property type="term" value="C:spindle"/>
    <property type="evidence" value="ECO:0007669"/>
    <property type="project" value="UniProtKB-SubCell"/>
</dbReference>
<dbReference type="InterPro" id="IPR019821">
    <property type="entry name" value="Kinesin_motor_CS"/>
</dbReference>
<dbReference type="Proteomes" id="UP000827284">
    <property type="component" value="Unassembled WGS sequence"/>
</dbReference>
<dbReference type="GO" id="GO:0000278">
    <property type="term" value="P:mitotic cell cycle"/>
    <property type="evidence" value="ECO:0007669"/>
    <property type="project" value="UniProtKB-ARBA"/>
</dbReference>
<dbReference type="OrthoDB" id="3176171at2759"/>
<dbReference type="PROSITE" id="PS00411">
    <property type="entry name" value="KINESIN_MOTOR_1"/>
    <property type="match status" value="1"/>
</dbReference>
<evidence type="ECO:0000313" key="14">
    <source>
        <dbReference type="EMBL" id="GJJ68116.1"/>
    </source>
</evidence>
<dbReference type="GO" id="GO:0005524">
    <property type="term" value="F:ATP binding"/>
    <property type="evidence" value="ECO:0007669"/>
    <property type="project" value="UniProtKB-UniRule"/>
</dbReference>
<feature type="compositionally biased region" description="Low complexity" evidence="12">
    <location>
        <begin position="1620"/>
        <end position="1644"/>
    </location>
</feature>
<feature type="compositionally biased region" description="Polar residues" evidence="12">
    <location>
        <begin position="1691"/>
        <end position="1712"/>
    </location>
</feature>
<feature type="coiled-coil region" evidence="11">
    <location>
        <begin position="485"/>
        <end position="549"/>
    </location>
</feature>
<keyword evidence="6 11" id="KW-0175">Coiled coil</keyword>
<evidence type="ECO:0000256" key="8">
    <source>
        <dbReference type="ARBA" id="ARBA00023212"/>
    </source>
</evidence>
<organism evidence="14 15">
    <name type="scientific">Entomortierella parvispora</name>
    <dbReference type="NCBI Taxonomy" id="205924"/>
    <lineage>
        <taxon>Eukaryota</taxon>
        <taxon>Fungi</taxon>
        <taxon>Fungi incertae sedis</taxon>
        <taxon>Mucoromycota</taxon>
        <taxon>Mortierellomycotina</taxon>
        <taxon>Mortierellomycetes</taxon>
        <taxon>Mortierellales</taxon>
        <taxon>Mortierellaceae</taxon>
        <taxon>Entomortierella</taxon>
    </lineage>
</organism>
<feature type="compositionally biased region" description="Low complexity" evidence="12">
    <location>
        <begin position="1663"/>
        <end position="1674"/>
    </location>
</feature>
<evidence type="ECO:0000256" key="7">
    <source>
        <dbReference type="ARBA" id="ARBA00023175"/>
    </source>
</evidence>
<keyword evidence="4 10" id="KW-0547">Nucleotide-binding</keyword>
<feature type="binding site" evidence="10">
    <location>
        <begin position="126"/>
        <end position="133"/>
    </location>
    <ligand>
        <name>ATP</name>
        <dbReference type="ChEBI" id="CHEBI:30616"/>
    </ligand>
</feature>
<evidence type="ECO:0000256" key="12">
    <source>
        <dbReference type="SAM" id="MobiDB-lite"/>
    </source>
</evidence>
<evidence type="ECO:0000256" key="3">
    <source>
        <dbReference type="ARBA" id="ARBA00022701"/>
    </source>
</evidence>
<dbReference type="PROSITE" id="PS50067">
    <property type="entry name" value="KINESIN_MOTOR_2"/>
    <property type="match status" value="1"/>
</dbReference>
<feature type="coiled-coil region" evidence="11">
    <location>
        <begin position="865"/>
        <end position="1386"/>
    </location>
</feature>
<reference evidence="14" key="1">
    <citation type="submission" date="2021-11" db="EMBL/GenBank/DDBJ databases">
        <authorList>
            <person name="Herlambang A."/>
            <person name="Guo Y."/>
            <person name="Takashima Y."/>
            <person name="Nishizawa T."/>
        </authorList>
    </citation>
    <scope>NUCLEOTIDE SEQUENCE</scope>
    <source>
        <strain evidence="14">E1425</strain>
    </source>
</reference>
<feature type="compositionally biased region" description="Polar residues" evidence="12">
    <location>
        <begin position="1734"/>
        <end position="1747"/>
    </location>
</feature>
<feature type="region of interest" description="Disordered" evidence="12">
    <location>
        <begin position="590"/>
        <end position="610"/>
    </location>
</feature>
<feature type="coiled-coil region" evidence="11">
    <location>
        <begin position="699"/>
        <end position="733"/>
    </location>
</feature>
<dbReference type="PANTHER" id="PTHR37739">
    <property type="entry name" value="KINESIN-LIKE PROTEIN KIN-12D"/>
    <property type="match status" value="1"/>
</dbReference>
<comment type="caution">
    <text evidence="14">The sequence shown here is derived from an EMBL/GenBank/DDBJ whole genome shotgun (WGS) entry which is preliminary data.</text>
</comment>
<evidence type="ECO:0000256" key="10">
    <source>
        <dbReference type="PROSITE-ProRule" id="PRU00283"/>
    </source>
</evidence>
<keyword evidence="5 10" id="KW-0067">ATP-binding</keyword>
<feature type="region of interest" description="Disordered" evidence="12">
    <location>
        <begin position="629"/>
        <end position="661"/>
    </location>
</feature>
<name>A0A9P3H119_9FUNG</name>
<dbReference type="InterPro" id="IPR044986">
    <property type="entry name" value="KIF15/KIN-12"/>
</dbReference>
<sequence length="1875" mass="208931">MTNRLFCVNSSAIMESGAVWAGASEHVKVYVRVRPPNEREQIAYEAATNGSQQSSQGSQSQQSPSTTILAQPPNHIIVGSGYKNDTYTYDCVGGEDTTQEQVFNDVGKSIVEQCVKGYNGTIFAYGQTGSGKTYTMQGPSNMASVGNHKERGIIPRCLEYLFELIAKEERMVSSVKYLCKASYIEIYNESIYDLLDNSTTARATREDIKRGVYVDGVTEESIHNPKDAYKMFEQGAANRHTSATAMNRESSRSHTVLTLTIQSMILSDGVNHIRESRFNLVDLAGSERQKLANTEGLRLKEAGSINRSLLCLGSVINALGEIAGGHSRHVHYRDSRLTFLLKDSLGGNSNTFIVANISPSALCYQETLSTLRFAQRAKMIKNKAVVNEDIQGNVNELQAEIQRLKAELEVERTSGGGHVSTITTRTYLETLGRLRQEQAEHAAEIARSSLLEEACKAREKQFQSAQLVVKFKESALASHRKGDTNAGLQAEKAALLEEIAGLKKQLDFHPEVFKVSAELAKHVELLKAYERFQSERENYEERQKQAKMYFEDLAAKIIELGEENEILRSRLGSATPKNVEMEDVDFPRADGIDDLMTESPPKIRDEDRRFSSDMKSLLQRVAQTRQAEYRRLSGSLRTPEGSSTREAGSPSAPFLTPTKPRMSLLSENGAGADDTMMGINLSESLSATSNLDINDSPSEVLLKRDIERMTDQYAVLERRYDEAQLELLGMEQTITLANEDSEARQKMWNAEREESVKVFKIMEQASIDMEQELTKIKSSYTEVEQLLRTTTTDLKETRQRLVDTQKEYDTQVQYNATRNKEFLEKESRWEETKAELVKAKEETEILLAKEKSRTMATQSELDKELLTLSQECDTLMTEKARLEKLESSLKDELEKLAQAGSQALEEHSTQLRAKEEQHAAEIEAEKAAKSELEEKLRVSQERVETLSADCESARQSLEAKTLQASQTLQERETELEGKVKSLEDRLVVELKECESRLTAEAEVSKVALQKSLVEKHEQEIQVLKVEAEEQSRTLADVEQSLKESLLKAEQALESKRLLEEELSLTKSLHQTLSLETEALKKDKIRLEGQVESSQSKCTQLEKDLDIQKLELSSLKLQLQHDQWEKTQLETAKSELRTKVSEMARKIGETEQKLDQARDGHRMLEMEYRTVQDELEHQLSQTRNELAVKTNENQLNEEYKRKFRELRAQFADLGPTITERQQQGFHERELKRVMELEKMKEEINQATTQSAQLEASLLLAQEMNEQLLEDSKANTMKIADQMEKRLQEVEVQLRSAEQELQLALDSVQQKSKDLQQLSEEAMVRQESIQTLEGELADERKKVERLEQSLTQHQEKLKAEEQEAIALIERQQEQLAAEAKQKQKVEQMLAHQKVLLKLKEEQQMVTLQEVERREKAQVIFEGLTTENGKLREQVRDLGNVNESIMKHQNQKQKLQYHVKIKQQNNELRIENQRLMFRAIELEEKLGNKDNVASLRKQVREMHGASPYQSPLELGYTGLEDEANEMELVQGLDIGVLRRASSSSPPLSSEASSSPTPVGVEPSESISAVGAGLKRKANTSDTQMASRETTSASSAAMTSANRAAAVASSRKRPAPGPLPKAAPPTTLSRQRTMSSSSGPTLSSVWSTTNAAPDTANVPLGPRARAKAAADAALAAAKGGRRQGTPVPTAKNPPAMSTTSTKAPFQRVSSTSSLRGTTREDPLRGSRAGGAVTKPKQPLTTTAARPTASTLKRQEPGTKGASDPASASAQRAREREARIAAATAALHQTSNRPSNKSSGSAVRKPLGPSKSPEAPPSHTSSPSPAPERNTSGSPQKQSSPMAPSILPDVTKDMASPPAAVEQLDPSSEPSLKNEDMTPS</sequence>
<dbReference type="GO" id="GO:0003777">
    <property type="term" value="F:microtubule motor activity"/>
    <property type="evidence" value="ECO:0007669"/>
    <property type="project" value="InterPro"/>
</dbReference>
<dbReference type="Gene3D" id="3.40.850.10">
    <property type="entry name" value="Kinesin motor domain"/>
    <property type="match status" value="1"/>
</dbReference>
<dbReference type="EMBL" id="BQFW01000001">
    <property type="protein sequence ID" value="GJJ68116.1"/>
    <property type="molecule type" value="Genomic_DNA"/>
</dbReference>
<dbReference type="GO" id="GO:0005829">
    <property type="term" value="C:cytosol"/>
    <property type="evidence" value="ECO:0007669"/>
    <property type="project" value="UniProtKB-ARBA"/>
</dbReference>